<dbReference type="InterPro" id="IPR036135">
    <property type="entry name" value="MoeA_linker/N_sf"/>
</dbReference>
<dbReference type="InterPro" id="IPR025877">
    <property type="entry name" value="MobA-like_NTP_Trfase"/>
</dbReference>
<evidence type="ECO:0000256" key="1">
    <source>
        <dbReference type="ARBA" id="ARBA00002901"/>
    </source>
</evidence>
<evidence type="ECO:0000313" key="10">
    <source>
        <dbReference type="EMBL" id="NMN95997.1"/>
    </source>
</evidence>
<evidence type="ECO:0000256" key="5">
    <source>
        <dbReference type="ARBA" id="ARBA00023150"/>
    </source>
</evidence>
<reference evidence="10 11" key="1">
    <citation type="submission" date="2019-05" db="EMBL/GenBank/DDBJ databases">
        <authorList>
            <person name="Lee S.D."/>
        </authorList>
    </citation>
    <scope>NUCLEOTIDE SEQUENCE [LARGE SCALE GENOMIC DNA]</scope>
    <source>
        <strain evidence="10 11">YC2-7</strain>
    </source>
</reference>
<feature type="region of interest" description="Disordered" evidence="8">
    <location>
        <begin position="1"/>
        <end position="58"/>
    </location>
</feature>
<keyword evidence="7" id="KW-0479">Metal-binding</keyword>
<keyword evidence="7" id="KW-0460">Magnesium</keyword>
<dbReference type="GO" id="GO:0016779">
    <property type="term" value="F:nucleotidyltransferase activity"/>
    <property type="evidence" value="ECO:0007669"/>
    <property type="project" value="UniProtKB-ARBA"/>
</dbReference>
<proteinExistence type="inferred from homology"/>
<dbReference type="SUPFAM" id="SSF53218">
    <property type="entry name" value="Molybdenum cofactor biosynthesis proteins"/>
    <property type="match status" value="1"/>
</dbReference>
<keyword evidence="3 7" id="KW-0500">Molybdenum</keyword>
<keyword evidence="11" id="KW-1185">Reference proteome</keyword>
<feature type="region of interest" description="Disordered" evidence="8">
    <location>
        <begin position="92"/>
        <end position="120"/>
    </location>
</feature>
<dbReference type="Pfam" id="PF00994">
    <property type="entry name" value="MoCF_biosynth"/>
    <property type="match status" value="1"/>
</dbReference>
<comment type="cofactor">
    <cofactor evidence="7">
        <name>Mg(2+)</name>
        <dbReference type="ChEBI" id="CHEBI:18420"/>
    </cofactor>
</comment>
<dbReference type="PANTHER" id="PTHR10192:SF5">
    <property type="entry name" value="GEPHYRIN"/>
    <property type="match status" value="1"/>
</dbReference>
<evidence type="ECO:0000256" key="7">
    <source>
        <dbReference type="RuleBase" id="RU365090"/>
    </source>
</evidence>
<dbReference type="SUPFAM" id="SSF53448">
    <property type="entry name" value="Nucleotide-diphospho-sugar transferases"/>
    <property type="match status" value="1"/>
</dbReference>
<evidence type="ECO:0000256" key="2">
    <source>
        <dbReference type="ARBA" id="ARBA00010763"/>
    </source>
</evidence>
<comment type="similarity">
    <text evidence="2 7">Belongs to the MoeA family.</text>
</comment>
<dbReference type="SUPFAM" id="SSF63882">
    <property type="entry name" value="MoeA N-terminal region -like"/>
    <property type="match status" value="1"/>
</dbReference>
<dbReference type="InterPro" id="IPR036425">
    <property type="entry name" value="MoaB/Mog-like_dom_sf"/>
</dbReference>
<dbReference type="GO" id="GO:0046872">
    <property type="term" value="F:metal ion binding"/>
    <property type="evidence" value="ECO:0007669"/>
    <property type="project" value="UniProtKB-UniRule"/>
</dbReference>
<feature type="compositionally biased region" description="Basic and acidic residues" evidence="8">
    <location>
        <begin position="35"/>
        <end position="46"/>
    </location>
</feature>
<dbReference type="Gene3D" id="3.40.980.10">
    <property type="entry name" value="MoaB/Mog-like domain"/>
    <property type="match status" value="1"/>
</dbReference>
<evidence type="ECO:0000259" key="9">
    <source>
        <dbReference type="SMART" id="SM00852"/>
    </source>
</evidence>
<dbReference type="Gene3D" id="2.170.190.11">
    <property type="entry name" value="Molybdopterin biosynthesis moea protein, domain 3"/>
    <property type="match status" value="1"/>
</dbReference>
<dbReference type="PANTHER" id="PTHR10192">
    <property type="entry name" value="MOLYBDOPTERIN BIOSYNTHESIS PROTEIN"/>
    <property type="match status" value="1"/>
</dbReference>
<dbReference type="EC" id="2.10.1.1" evidence="7"/>
<dbReference type="GO" id="GO:0005829">
    <property type="term" value="C:cytosol"/>
    <property type="evidence" value="ECO:0007669"/>
    <property type="project" value="TreeGrafter"/>
</dbReference>
<evidence type="ECO:0000256" key="8">
    <source>
        <dbReference type="SAM" id="MobiDB-lite"/>
    </source>
</evidence>
<dbReference type="Pfam" id="PF12804">
    <property type="entry name" value="NTP_transf_3"/>
    <property type="match status" value="1"/>
</dbReference>
<comment type="pathway">
    <text evidence="7">Cofactor biosynthesis; molybdopterin biosynthesis.</text>
</comment>
<feature type="compositionally biased region" description="Basic and acidic residues" evidence="8">
    <location>
        <begin position="92"/>
        <end position="106"/>
    </location>
</feature>
<dbReference type="Proteomes" id="UP000535543">
    <property type="component" value="Unassembled WGS sequence"/>
</dbReference>
<dbReference type="SMART" id="SM00852">
    <property type="entry name" value="MoCF_biosynth"/>
    <property type="match status" value="1"/>
</dbReference>
<keyword evidence="4" id="KW-0342">GTP-binding</keyword>
<dbReference type="GO" id="GO:0006777">
    <property type="term" value="P:Mo-molybdopterin cofactor biosynthetic process"/>
    <property type="evidence" value="ECO:0007669"/>
    <property type="project" value="UniProtKB-UniRule"/>
</dbReference>
<reference evidence="10 11" key="2">
    <citation type="submission" date="2020-06" db="EMBL/GenBank/DDBJ databases">
        <title>Antribacter stalactiti gen. nov., sp. nov., a new member of the family Nacardiaceae isolated from a cave.</title>
        <authorList>
            <person name="Kim I.S."/>
        </authorList>
    </citation>
    <scope>NUCLEOTIDE SEQUENCE [LARGE SCALE GENOMIC DNA]</scope>
    <source>
        <strain evidence="10 11">YC2-7</strain>
    </source>
</reference>
<evidence type="ECO:0000313" key="11">
    <source>
        <dbReference type="Proteomes" id="UP000535543"/>
    </source>
</evidence>
<dbReference type="InterPro" id="IPR001453">
    <property type="entry name" value="MoaB/Mog_dom"/>
</dbReference>
<protein>
    <recommendedName>
        <fullName evidence="7">Molybdopterin molybdenumtransferase</fullName>
        <ecNumber evidence="7">2.10.1.1</ecNumber>
    </recommendedName>
</protein>
<accession>A0A848KJE4</accession>
<feature type="domain" description="MoaB/Mog" evidence="9">
    <location>
        <begin position="478"/>
        <end position="615"/>
    </location>
</feature>
<gene>
    <name evidence="10" type="ORF">FGL95_13240</name>
</gene>
<keyword evidence="4" id="KW-0547">Nucleotide-binding</keyword>
<comment type="function">
    <text evidence="1 7">Catalyzes the insertion of molybdate into adenylated molybdopterin with the concomitant release of AMP.</text>
</comment>
<keyword evidence="5 7" id="KW-0501">Molybdenum cofactor biosynthesis</keyword>
<evidence type="ECO:0000256" key="4">
    <source>
        <dbReference type="ARBA" id="ARBA00023134"/>
    </source>
</evidence>
<evidence type="ECO:0000256" key="6">
    <source>
        <dbReference type="ARBA" id="ARBA00047317"/>
    </source>
</evidence>
<dbReference type="Pfam" id="PF03453">
    <property type="entry name" value="MoeA_N"/>
    <property type="match status" value="1"/>
</dbReference>
<dbReference type="UniPathway" id="UPA00344"/>
<dbReference type="Gene3D" id="3.90.550.10">
    <property type="entry name" value="Spore Coat Polysaccharide Biosynthesis Protein SpsA, Chain A"/>
    <property type="match status" value="1"/>
</dbReference>
<dbReference type="InterPro" id="IPR013482">
    <property type="entry name" value="Molybde_CF_guanTrfase"/>
</dbReference>
<dbReference type="EMBL" id="VCQU01000004">
    <property type="protein sequence ID" value="NMN95997.1"/>
    <property type="molecule type" value="Genomic_DNA"/>
</dbReference>
<keyword evidence="7" id="KW-0808">Transferase</keyword>
<comment type="caution">
    <text evidence="10">The sequence shown here is derived from an EMBL/GenBank/DDBJ whole genome shotgun (WGS) entry which is preliminary data.</text>
</comment>
<name>A0A848KJE4_9NOCA</name>
<dbReference type="InterPro" id="IPR005110">
    <property type="entry name" value="MoeA_linker/N"/>
</dbReference>
<dbReference type="AlphaFoldDB" id="A0A848KJE4"/>
<organism evidence="10 11">
    <name type="scientific">Antrihabitans stalactiti</name>
    <dbReference type="NCBI Taxonomy" id="2584121"/>
    <lineage>
        <taxon>Bacteria</taxon>
        <taxon>Bacillati</taxon>
        <taxon>Actinomycetota</taxon>
        <taxon>Actinomycetes</taxon>
        <taxon>Mycobacteriales</taxon>
        <taxon>Nocardiaceae</taxon>
        <taxon>Antrihabitans</taxon>
    </lineage>
</organism>
<dbReference type="CDD" id="cd02503">
    <property type="entry name" value="MobA"/>
    <property type="match status" value="1"/>
</dbReference>
<feature type="compositionally biased region" description="Basic residues" evidence="8">
    <location>
        <begin position="1"/>
        <end position="14"/>
    </location>
</feature>
<dbReference type="InterPro" id="IPR029044">
    <property type="entry name" value="Nucleotide-diphossugar_trans"/>
</dbReference>
<evidence type="ECO:0000256" key="3">
    <source>
        <dbReference type="ARBA" id="ARBA00022505"/>
    </source>
</evidence>
<sequence>MAGDHHLHRHRQDRRARSGQAAERAQRLTSPTFCRPRDPYRQREVSKTAATSRESTRTDWRIPASCEVRVPWESGPTTGQHRLRARAVWTEERAVSASERSDEGRPRVVGPQTRPSEARADSIVLAGGRGSRMGGVDKPAIEIGGVSMLATALAAVAGCERRVVVGPHRPDLPAEVVQTQEDPRGSGPVSAIAAGLRELRTDAPLVVILAADMPFLRRDAIEALVTRSAESGADAVHAIDDEGRPQYLVGVWRKKFLLDRLAAIGSPVNLPMKSLVPDHSETVRLEGISDCDTDEDVARAVASLGPPPALDLDGTRSTIRNGLSRLPVRRLPLHDALGAVLAAPVHATQPLPRFDVSAMDGYAVAGDGPWVLRAAVGYAGGTRPARLEIGEAVRIATGAHLPEGSSSVLRDEFATVDGDRLSRLPDTPVRADVRRVGEEWQPGHVLAQAGSTVTPMTVSAAASGEVTEADVRGPVRAHVVVTGDEIRRDGPLREGQTRDSVGPVLPLFLAWCGIRVASDAHLRDTANAFDDLLAAAPDAELIVIVGATGRGAADQLRTALARANARLLVERARCRPGGSQITAELPDGRVVLGLPGNPFAAISTLLISAPAILDGLTDRAPREPFVGPVINADELSGPVTRIVPVRRIEGGKWEGDSSTRTAHLAGLVGRDALALVPPNARALDLVELILLPNQM</sequence>
<dbReference type="InterPro" id="IPR038987">
    <property type="entry name" value="MoeA-like"/>
</dbReference>
<dbReference type="GO" id="GO:0005525">
    <property type="term" value="F:GTP binding"/>
    <property type="evidence" value="ECO:0007669"/>
    <property type="project" value="UniProtKB-KW"/>
</dbReference>
<dbReference type="GO" id="GO:0061599">
    <property type="term" value="F:molybdopterin molybdotransferase activity"/>
    <property type="evidence" value="ECO:0007669"/>
    <property type="project" value="UniProtKB-UniRule"/>
</dbReference>
<comment type="catalytic activity">
    <reaction evidence="6">
        <text>adenylyl-molybdopterin + molybdate = Mo-molybdopterin + AMP + H(+)</text>
        <dbReference type="Rhea" id="RHEA:35047"/>
        <dbReference type="ChEBI" id="CHEBI:15378"/>
        <dbReference type="ChEBI" id="CHEBI:36264"/>
        <dbReference type="ChEBI" id="CHEBI:62727"/>
        <dbReference type="ChEBI" id="CHEBI:71302"/>
        <dbReference type="ChEBI" id="CHEBI:456215"/>
        <dbReference type="EC" id="2.10.1.1"/>
    </reaction>
</comment>
<dbReference type="Gene3D" id="3.90.105.10">
    <property type="entry name" value="Molybdopterin biosynthesis moea protein, domain 2"/>
    <property type="match status" value="1"/>
</dbReference>